<organism evidence="1 2">
    <name type="scientific">Candidatus Methanogaster sp</name>
    <dbReference type="NCBI Taxonomy" id="3386292"/>
    <lineage>
        <taxon>Archaea</taxon>
        <taxon>Methanobacteriati</taxon>
        <taxon>Methanobacteriota</taxon>
        <taxon>Stenosarchaea group</taxon>
        <taxon>Methanomicrobia</taxon>
        <taxon>Methanosarcinales</taxon>
        <taxon>ANME-2 cluster</taxon>
        <taxon>Candidatus Methanogasteraceae</taxon>
        <taxon>Candidatus Methanogaster</taxon>
    </lineage>
</organism>
<evidence type="ECO:0000313" key="1">
    <source>
        <dbReference type="EMBL" id="PXF61801.1"/>
    </source>
</evidence>
<gene>
    <name evidence="1" type="ORF">C4B59_02850</name>
</gene>
<protein>
    <submittedName>
        <fullName evidence="1">Uncharacterized protein</fullName>
    </submittedName>
</protein>
<accession>A0AC61L634</accession>
<reference evidence="1" key="1">
    <citation type="submission" date="2018-01" db="EMBL/GenBank/DDBJ databases">
        <authorList>
            <person name="Krukenberg V."/>
        </authorList>
    </citation>
    <scope>NUCLEOTIDE SEQUENCE</scope>
    <source>
        <strain evidence="1">E20ANME2</strain>
    </source>
</reference>
<evidence type="ECO:0000313" key="2">
    <source>
        <dbReference type="Proteomes" id="UP000248329"/>
    </source>
</evidence>
<dbReference type="Proteomes" id="UP000248329">
    <property type="component" value="Unassembled WGS sequence"/>
</dbReference>
<proteinExistence type="predicted"/>
<dbReference type="EMBL" id="PQXF01000003">
    <property type="protein sequence ID" value="PXF61801.1"/>
    <property type="molecule type" value="Genomic_DNA"/>
</dbReference>
<sequence>MSTEQPLDPELLELTGESEDADPGLIGVDGKHKRDRDDGKGLDQTESFYYFLGTLDCLTQPQLS</sequence>
<comment type="caution">
    <text evidence="1">The sequence shown here is derived from an EMBL/GenBank/DDBJ whole genome shotgun (WGS) entry which is preliminary data.</text>
</comment>
<name>A0AC61L634_9EURY</name>